<dbReference type="Pfam" id="PF02410">
    <property type="entry name" value="RsfS"/>
    <property type="match status" value="1"/>
</dbReference>
<proteinExistence type="inferred from homology"/>
<dbReference type="SUPFAM" id="SSF81301">
    <property type="entry name" value="Nucleotidyltransferase"/>
    <property type="match status" value="1"/>
</dbReference>
<dbReference type="GO" id="GO:0043023">
    <property type="term" value="F:ribosomal large subunit binding"/>
    <property type="evidence" value="ECO:0007669"/>
    <property type="project" value="TreeGrafter"/>
</dbReference>
<dbReference type="GO" id="GO:0090071">
    <property type="term" value="P:negative regulation of ribosome biogenesis"/>
    <property type="evidence" value="ECO:0007669"/>
    <property type="project" value="UniProtKB-UniRule"/>
</dbReference>
<sequence length="121" mass="13973">MDATVKSKLAKDLGEFIQDHQGIETMVLDISQVSSWTDYFIITTVRSTGHLKGLVRNIQIFLKENDIPILHRHKKVHEEGWVLIDCGFMVVHLMDGDTRNFYELEKLWYSGETVFQSSKSS</sequence>
<dbReference type="Gene3D" id="3.30.460.10">
    <property type="entry name" value="Beta Polymerase, domain 2"/>
    <property type="match status" value="1"/>
</dbReference>
<evidence type="ECO:0000313" key="3">
    <source>
        <dbReference type="EMBL" id="ORC37191.1"/>
    </source>
</evidence>
<keyword evidence="4" id="KW-1185">Reference proteome</keyword>
<accession>A0A1Y1S137</accession>
<protein>
    <recommendedName>
        <fullName evidence="2">Ribosomal silencing factor RsfS</fullName>
    </recommendedName>
</protein>
<dbReference type="HAMAP" id="MF_01477">
    <property type="entry name" value="Iojap_RsfS"/>
    <property type="match status" value="1"/>
</dbReference>
<dbReference type="RefSeq" id="WP_083048229.1">
    <property type="nucleotide sequence ID" value="NZ_MWQY01000003.1"/>
</dbReference>
<dbReference type="EMBL" id="MWQY01000003">
    <property type="protein sequence ID" value="ORC37191.1"/>
    <property type="molecule type" value="Genomic_DNA"/>
</dbReference>
<comment type="subcellular location">
    <subcellularLocation>
        <location evidence="2">Cytoplasm</location>
    </subcellularLocation>
</comment>
<dbReference type="GO" id="GO:0005737">
    <property type="term" value="C:cytoplasm"/>
    <property type="evidence" value="ECO:0007669"/>
    <property type="project" value="UniProtKB-SubCell"/>
</dbReference>
<comment type="caution">
    <text evidence="3">The sequence shown here is derived from an EMBL/GenBank/DDBJ whole genome shotgun (WGS) entry which is preliminary data.</text>
</comment>
<comment type="function">
    <text evidence="2">Functions as a ribosomal silencing factor. Interacts with ribosomal protein uL14 (rplN), blocking formation of intersubunit bridge B8. Prevents association of the 30S and 50S ribosomal subunits and the formation of functional ribosomes, thus repressing translation.</text>
</comment>
<keyword evidence="2" id="KW-0678">Repressor</keyword>
<comment type="subunit">
    <text evidence="2">Interacts with ribosomal protein uL14 (rplN).</text>
</comment>
<dbReference type="InterPro" id="IPR043519">
    <property type="entry name" value="NT_sf"/>
</dbReference>
<dbReference type="NCBIfam" id="TIGR00090">
    <property type="entry name" value="rsfS_iojap_ybeB"/>
    <property type="match status" value="1"/>
</dbReference>
<evidence type="ECO:0000256" key="1">
    <source>
        <dbReference type="ARBA" id="ARBA00010574"/>
    </source>
</evidence>
<keyword evidence="2" id="KW-0963">Cytoplasm</keyword>
<dbReference type="AlphaFoldDB" id="A0A1Y1S137"/>
<dbReference type="OrthoDB" id="9793681at2"/>
<name>A0A1Y1S137_9SPIO</name>
<dbReference type="Proteomes" id="UP000192343">
    <property type="component" value="Unassembled WGS sequence"/>
</dbReference>
<reference evidence="3 4" key="1">
    <citation type="submission" date="2017-03" db="EMBL/GenBank/DDBJ databases">
        <title>Draft Genome sequence of Marispirochaeta sp. strain JC444.</title>
        <authorList>
            <person name="Shivani Y."/>
            <person name="Subhash Y."/>
            <person name="Sasikala C."/>
            <person name="Ramana C."/>
        </authorList>
    </citation>
    <scope>NUCLEOTIDE SEQUENCE [LARGE SCALE GENOMIC DNA]</scope>
    <source>
        <strain evidence="3 4">JC444</strain>
    </source>
</reference>
<dbReference type="PANTHER" id="PTHR21043:SF0">
    <property type="entry name" value="MITOCHONDRIAL ASSEMBLY OF RIBOSOMAL LARGE SUBUNIT PROTEIN 1"/>
    <property type="match status" value="1"/>
</dbReference>
<evidence type="ECO:0000256" key="2">
    <source>
        <dbReference type="HAMAP-Rule" id="MF_01477"/>
    </source>
</evidence>
<dbReference type="PANTHER" id="PTHR21043">
    <property type="entry name" value="IOJAP SUPERFAMILY ORTHOLOG"/>
    <property type="match status" value="1"/>
</dbReference>
<dbReference type="GO" id="GO:0017148">
    <property type="term" value="P:negative regulation of translation"/>
    <property type="evidence" value="ECO:0007669"/>
    <property type="project" value="UniProtKB-UniRule"/>
</dbReference>
<dbReference type="STRING" id="1963862.B4O97_03100"/>
<organism evidence="3 4">
    <name type="scientific">Marispirochaeta aestuarii</name>
    <dbReference type="NCBI Taxonomy" id="1963862"/>
    <lineage>
        <taxon>Bacteria</taxon>
        <taxon>Pseudomonadati</taxon>
        <taxon>Spirochaetota</taxon>
        <taxon>Spirochaetia</taxon>
        <taxon>Spirochaetales</taxon>
        <taxon>Spirochaetaceae</taxon>
        <taxon>Marispirochaeta</taxon>
    </lineage>
</organism>
<dbReference type="GO" id="GO:0042256">
    <property type="term" value="P:cytosolic ribosome assembly"/>
    <property type="evidence" value="ECO:0007669"/>
    <property type="project" value="UniProtKB-UniRule"/>
</dbReference>
<dbReference type="InterPro" id="IPR004394">
    <property type="entry name" value="Iojap/RsfS/C7orf30"/>
</dbReference>
<comment type="similarity">
    <text evidence="1 2">Belongs to the Iojap/RsfS family.</text>
</comment>
<gene>
    <name evidence="2" type="primary">rsfS</name>
    <name evidence="3" type="ORF">B4O97_03100</name>
</gene>
<keyword evidence="2" id="KW-0810">Translation regulation</keyword>
<evidence type="ECO:0000313" key="4">
    <source>
        <dbReference type="Proteomes" id="UP000192343"/>
    </source>
</evidence>